<dbReference type="GO" id="GO:0006270">
    <property type="term" value="P:DNA replication initiation"/>
    <property type="evidence" value="ECO:0007669"/>
    <property type="project" value="TreeGrafter"/>
</dbReference>
<evidence type="ECO:0000259" key="8">
    <source>
        <dbReference type="PROSITE" id="PS51038"/>
    </source>
</evidence>
<dbReference type="Gene3D" id="1.10.8.60">
    <property type="match status" value="1"/>
</dbReference>
<dbReference type="InterPro" id="IPR003593">
    <property type="entry name" value="AAA+_ATPase"/>
</dbReference>
<dbReference type="GO" id="GO:0005524">
    <property type="term" value="F:ATP binding"/>
    <property type="evidence" value="ECO:0007669"/>
    <property type="project" value="UniProtKB-KW"/>
</dbReference>
<feature type="compositionally biased region" description="Basic residues" evidence="7">
    <location>
        <begin position="320"/>
        <end position="333"/>
    </location>
</feature>
<feature type="compositionally biased region" description="Polar residues" evidence="7">
    <location>
        <begin position="432"/>
        <end position="447"/>
    </location>
</feature>
<proteinExistence type="inferred from homology"/>
<dbReference type="InterPro" id="IPR003959">
    <property type="entry name" value="ATPase_AAA_core"/>
</dbReference>
<feature type="compositionally biased region" description="Acidic residues" evidence="7">
    <location>
        <begin position="338"/>
        <end position="368"/>
    </location>
</feature>
<dbReference type="Pfam" id="PF22606">
    <property type="entry name" value="Cdc6-ORC-like_ATPase_lid"/>
    <property type="match status" value="1"/>
</dbReference>
<keyword evidence="10" id="KW-1185">Reference proteome</keyword>
<comment type="subcellular location">
    <subcellularLocation>
        <location evidence="1 6">Nucleus</location>
    </subcellularLocation>
</comment>
<dbReference type="OrthoDB" id="1926878at2759"/>
<feature type="region of interest" description="Disordered" evidence="7">
    <location>
        <begin position="277"/>
        <end position="468"/>
    </location>
</feature>
<dbReference type="SMART" id="SM00382">
    <property type="entry name" value="AAA"/>
    <property type="match status" value="1"/>
</dbReference>
<dbReference type="Gene3D" id="2.30.30.490">
    <property type="match status" value="1"/>
</dbReference>
<feature type="compositionally biased region" description="Basic and acidic residues" evidence="7">
    <location>
        <begin position="281"/>
        <end position="295"/>
    </location>
</feature>
<dbReference type="PROSITE" id="PS51038">
    <property type="entry name" value="BAH"/>
    <property type="match status" value="1"/>
</dbReference>
<organism evidence="9 10">
    <name type="scientific">Gymnopus androsaceus JB14</name>
    <dbReference type="NCBI Taxonomy" id="1447944"/>
    <lineage>
        <taxon>Eukaryota</taxon>
        <taxon>Fungi</taxon>
        <taxon>Dikarya</taxon>
        <taxon>Basidiomycota</taxon>
        <taxon>Agaricomycotina</taxon>
        <taxon>Agaricomycetes</taxon>
        <taxon>Agaricomycetidae</taxon>
        <taxon>Agaricales</taxon>
        <taxon>Marasmiineae</taxon>
        <taxon>Omphalotaceae</taxon>
        <taxon>Gymnopus</taxon>
    </lineage>
</organism>
<evidence type="ECO:0000256" key="3">
    <source>
        <dbReference type="ARBA" id="ARBA00022705"/>
    </source>
</evidence>
<feature type="compositionally biased region" description="Basic residues" evidence="7">
    <location>
        <begin position="1"/>
        <end position="10"/>
    </location>
</feature>
<dbReference type="SMART" id="SM00439">
    <property type="entry name" value="BAH"/>
    <property type="match status" value="1"/>
</dbReference>
<dbReference type="InterPro" id="IPR043151">
    <property type="entry name" value="BAH_sf"/>
</dbReference>
<feature type="domain" description="BAH" evidence="8">
    <location>
        <begin position="100"/>
        <end position="249"/>
    </location>
</feature>
<dbReference type="GO" id="GO:0003688">
    <property type="term" value="F:DNA replication origin binding"/>
    <property type="evidence" value="ECO:0007669"/>
    <property type="project" value="TreeGrafter"/>
</dbReference>
<dbReference type="Pfam" id="PF00004">
    <property type="entry name" value="AAA"/>
    <property type="match status" value="1"/>
</dbReference>
<comment type="subunit">
    <text evidence="6">ORC is composed of six subunits.</text>
</comment>
<feature type="compositionally biased region" description="Acidic residues" evidence="7">
    <location>
        <begin position="376"/>
        <end position="385"/>
    </location>
</feature>
<dbReference type="GO" id="GO:0003682">
    <property type="term" value="F:chromatin binding"/>
    <property type="evidence" value="ECO:0007669"/>
    <property type="project" value="InterPro"/>
</dbReference>
<evidence type="ECO:0000256" key="6">
    <source>
        <dbReference type="RuleBase" id="RU365058"/>
    </source>
</evidence>
<dbReference type="PANTHER" id="PTHR10763">
    <property type="entry name" value="CELL DIVISION CONTROL PROTEIN 6-RELATED"/>
    <property type="match status" value="1"/>
</dbReference>
<comment type="function">
    <text evidence="6">Component of the origin recognition complex (ORC) that binds origins of replication. DNA-binding is ATP-dependent, however specific DNA sequences that define origins of replication have not been identified so far. ORC is required to assemble the pre-replication complex necessary to initiate DNA replication.</text>
</comment>
<dbReference type="InterPro" id="IPR054425">
    <property type="entry name" value="Cdc6_ORC1-like_ATPase_lid"/>
</dbReference>
<sequence>MATPTRRRSTRFQPIVSPRKPTDANSNSIFSWANPEEPLFTRPLNPEVDLHDEDREKFNRLSEDERRKDLTTRFYDELRVSATRKASKGKKATRAKEQATTFAVGDTVLVSSPSSRPSIGVIVDMWEIELGEEEEESESDEEGEDKIRVRVHWFDRPSDLPSVRARRYYHDNEIYYTVSQSTVLYPSTIISHCVVKNGTEPASQSQSKNQTTRSRAGTRYIMESVDKLDQEFQCLLAVDARQGIFYEFNWDTRREIVLETRAENEIEEEEWGTGNSWNVEVKGKKEKEKEKEKASRPSPRKRVKRDEPETDASEEERPKSTPKKPLPARKKSKRVEETSSDNDSDSDAPSDVDSDDDVVEEDELVSSDDDNKSNADEDPSSDDDEPKTRGRKRKRTTAASTSTPRKPRQRAIAQPTPHSKAALSRRERKRSLTSSPSKAKRSVTSSPSKRRITTLPTRTTYAGAGTSSDTDATLAALQELPPDPFLRAMHALHVGSRPDTLPCRGAVSDLLEEGSGGCIYISGVPGTGKTATVHAVIRELKRLAENNEINPFTYCEINGLRIPDPSSAYTLLWEVVSGQATQQWRGETASAKESLKSLTRHFSGGGGRGRGGGSHACVVLMDELDQLLTTKQDVVYNFFNWPTLAGSKLVVIALRAHGYLPTHKGMRTIDFQPYKTAQLEEIIKTRLAAANESLISSKAKTVLETDAIKFVAMKVGSISGDARRALDICRRTLELVRPKNRAARTSDAQSVIKSMQNSPTAAYLRECSLHERIMLASLLKCMRRDGVEEIKFGDVQYQHLIYVDALTSSSDPTRKPSTHELRMVLESLVASRALIFEDSGSGSGARTGTVMTQNRIRNTKSESERRVMLNLERVEVESVLFEMDETWKGKLGFGGGGDD</sequence>
<dbReference type="PANTHER" id="PTHR10763:SF23">
    <property type="entry name" value="ORIGIN RECOGNITION COMPLEX SUBUNIT 1"/>
    <property type="match status" value="1"/>
</dbReference>
<dbReference type="GO" id="GO:0016887">
    <property type="term" value="F:ATP hydrolysis activity"/>
    <property type="evidence" value="ECO:0007669"/>
    <property type="project" value="InterPro"/>
</dbReference>
<dbReference type="InterPro" id="IPR001025">
    <property type="entry name" value="BAH_dom"/>
</dbReference>
<evidence type="ECO:0000256" key="2">
    <source>
        <dbReference type="ARBA" id="ARBA00008398"/>
    </source>
</evidence>
<evidence type="ECO:0000256" key="4">
    <source>
        <dbReference type="ARBA" id="ARBA00023125"/>
    </source>
</evidence>
<feature type="region of interest" description="Disordered" evidence="7">
    <location>
        <begin position="1"/>
        <end position="30"/>
    </location>
</feature>
<dbReference type="CDD" id="cd00009">
    <property type="entry name" value="AAA"/>
    <property type="match status" value="1"/>
</dbReference>
<evidence type="ECO:0000313" key="9">
    <source>
        <dbReference type="EMBL" id="KAE9385151.1"/>
    </source>
</evidence>
<evidence type="ECO:0000256" key="7">
    <source>
        <dbReference type="SAM" id="MobiDB-lite"/>
    </source>
</evidence>
<dbReference type="Proteomes" id="UP000799118">
    <property type="component" value="Unassembled WGS sequence"/>
</dbReference>
<keyword evidence="6" id="KW-0067">ATP-binding</keyword>
<dbReference type="AlphaFoldDB" id="A0A6A4GHY6"/>
<reference evidence="9" key="1">
    <citation type="journal article" date="2019" name="Environ. Microbiol.">
        <title>Fungal ecological strategies reflected in gene transcription - a case study of two litter decomposers.</title>
        <authorList>
            <person name="Barbi F."/>
            <person name="Kohler A."/>
            <person name="Barry K."/>
            <person name="Baskaran P."/>
            <person name="Daum C."/>
            <person name="Fauchery L."/>
            <person name="Ihrmark K."/>
            <person name="Kuo A."/>
            <person name="LaButti K."/>
            <person name="Lipzen A."/>
            <person name="Morin E."/>
            <person name="Grigoriev I.V."/>
            <person name="Henrissat B."/>
            <person name="Lindahl B."/>
            <person name="Martin F."/>
        </authorList>
    </citation>
    <scope>NUCLEOTIDE SEQUENCE</scope>
    <source>
        <strain evidence="9">JB14</strain>
    </source>
</reference>
<dbReference type="GO" id="GO:0005664">
    <property type="term" value="C:nuclear origin of replication recognition complex"/>
    <property type="evidence" value="ECO:0007669"/>
    <property type="project" value="TreeGrafter"/>
</dbReference>
<gene>
    <name evidence="9" type="ORF">BT96DRAFT_960792</name>
</gene>
<dbReference type="Pfam" id="PF01426">
    <property type="entry name" value="BAH"/>
    <property type="match status" value="1"/>
</dbReference>
<keyword evidence="6" id="KW-0547">Nucleotide-binding</keyword>
<keyword evidence="3 6" id="KW-0235">DNA replication</keyword>
<name>A0A6A4GHY6_9AGAR</name>
<comment type="similarity">
    <text evidence="2 6">Belongs to the ORC1 family.</text>
</comment>
<keyword evidence="5 6" id="KW-0539">Nucleus</keyword>
<dbReference type="InterPro" id="IPR050311">
    <property type="entry name" value="ORC1/CDC6"/>
</dbReference>
<dbReference type="Gene3D" id="3.40.50.300">
    <property type="entry name" value="P-loop containing nucleotide triphosphate hydrolases"/>
    <property type="match status" value="1"/>
</dbReference>
<evidence type="ECO:0000313" key="10">
    <source>
        <dbReference type="Proteomes" id="UP000799118"/>
    </source>
</evidence>
<keyword evidence="4 6" id="KW-0238">DNA-binding</keyword>
<evidence type="ECO:0000256" key="1">
    <source>
        <dbReference type="ARBA" id="ARBA00004123"/>
    </source>
</evidence>
<dbReference type="GO" id="GO:0033314">
    <property type="term" value="P:mitotic DNA replication checkpoint signaling"/>
    <property type="evidence" value="ECO:0007669"/>
    <property type="project" value="TreeGrafter"/>
</dbReference>
<feature type="compositionally biased region" description="Polar residues" evidence="7">
    <location>
        <begin position="454"/>
        <end position="468"/>
    </location>
</feature>
<dbReference type="InterPro" id="IPR027417">
    <property type="entry name" value="P-loop_NTPase"/>
</dbReference>
<evidence type="ECO:0000256" key="5">
    <source>
        <dbReference type="ARBA" id="ARBA00023242"/>
    </source>
</evidence>
<protein>
    <recommendedName>
        <fullName evidence="6">Origin recognition complex subunit 1</fullName>
    </recommendedName>
</protein>
<accession>A0A6A4GHY6</accession>
<dbReference type="SUPFAM" id="SSF52540">
    <property type="entry name" value="P-loop containing nucleoside triphosphate hydrolases"/>
    <property type="match status" value="1"/>
</dbReference>
<dbReference type="EMBL" id="ML770021">
    <property type="protein sequence ID" value="KAE9385151.1"/>
    <property type="molecule type" value="Genomic_DNA"/>
</dbReference>